<evidence type="ECO:0000313" key="1">
    <source>
        <dbReference type="EMBL" id="TNN25048.1"/>
    </source>
</evidence>
<reference evidence="1 2" key="1">
    <citation type="submission" date="2019-03" db="EMBL/GenBank/DDBJ databases">
        <title>First draft genome of Liparis tanakae, snailfish: a comprehensive survey of snailfish specific genes.</title>
        <authorList>
            <person name="Kim W."/>
            <person name="Song I."/>
            <person name="Jeong J.-H."/>
            <person name="Kim D."/>
            <person name="Kim S."/>
            <person name="Ryu S."/>
            <person name="Song J.Y."/>
            <person name="Lee S.K."/>
        </authorList>
    </citation>
    <scope>NUCLEOTIDE SEQUENCE [LARGE SCALE GENOMIC DNA]</scope>
    <source>
        <tissue evidence="1">Muscle</tissue>
    </source>
</reference>
<gene>
    <name evidence="1" type="ORF">EYF80_064825</name>
</gene>
<protein>
    <submittedName>
        <fullName evidence="1">Uncharacterized protein</fullName>
    </submittedName>
</protein>
<comment type="caution">
    <text evidence="1">The sequence shown here is derived from an EMBL/GenBank/DDBJ whole genome shotgun (WGS) entry which is preliminary data.</text>
</comment>
<accession>A0A4Z2E8B5</accession>
<dbReference type="Proteomes" id="UP000314294">
    <property type="component" value="Unassembled WGS sequence"/>
</dbReference>
<dbReference type="EMBL" id="SRLO01013593">
    <property type="protein sequence ID" value="TNN25048.1"/>
    <property type="molecule type" value="Genomic_DNA"/>
</dbReference>
<sequence length="13" mass="1733">MIPRRRRRSHVRL</sequence>
<name>A0A4Z2E8B5_9TELE</name>
<organism evidence="1 2">
    <name type="scientific">Liparis tanakae</name>
    <name type="common">Tanaka's snailfish</name>
    <dbReference type="NCBI Taxonomy" id="230148"/>
    <lineage>
        <taxon>Eukaryota</taxon>
        <taxon>Metazoa</taxon>
        <taxon>Chordata</taxon>
        <taxon>Craniata</taxon>
        <taxon>Vertebrata</taxon>
        <taxon>Euteleostomi</taxon>
        <taxon>Actinopterygii</taxon>
        <taxon>Neopterygii</taxon>
        <taxon>Teleostei</taxon>
        <taxon>Neoteleostei</taxon>
        <taxon>Acanthomorphata</taxon>
        <taxon>Eupercaria</taxon>
        <taxon>Perciformes</taxon>
        <taxon>Cottioidei</taxon>
        <taxon>Cottales</taxon>
        <taxon>Liparidae</taxon>
        <taxon>Liparis</taxon>
    </lineage>
</organism>
<keyword evidence="2" id="KW-1185">Reference proteome</keyword>
<evidence type="ECO:0000313" key="2">
    <source>
        <dbReference type="Proteomes" id="UP000314294"/>
    </source>
</evidence>
<proteinExistence type="predicted"/>